<dbReference type="AlphaFoldDB" id="A0A381E8Z8"/>
<dbReference type="InterPro" id="IPR017896">
    <property type="entry name" value="4Fe4S_Fe-S-bd"/>
</dbReference>
<feature type="compositionally biased region" description="Low complexity" evidence="9">
    <location>
        <begin position="823"/>
        <end position="845"/>
    </location>
</feature>
<dbReference type="GO" id="GO:0009055">
    <property type="term" value="F:electron transfer activity"/>
    <property type="evidence" value="ECO:0007669"/>
    <property type="project" value="InterPro"/>
</dbReference>
<reference evidence="11 12" key="1">
    <citation type="submission" date="2018-06" db="EMBL/GenBank/DDBJ databases">
        <authorList>
            <consortium name="Pathogen Informatics"/>
            <person name="Doyle S."/>
        </authorList>
    </citation>
    <scope>NUCLEOTIDE SEQUENCE [LARGE SCALE GENOMIC DNA]</scope>
    <source>
        <strain evidence="11 12">NCTC13294</strain>
    </source>
</reference>
<evidence type="ECO:0000256" key="1">
    <source>
        <dbReference type="ARBA" id="ARBA00022448"/>
    </source>
</evidence>
<dbReference type="EMBL" id="UFUW01000001">
    <property type="protein sequence ID" value="SUX23121.1"/>
    <property type="molecule type" value="Genomic_DNA"/>
</dbReference>
<keyword evidence="8" id="KW-1003">Cell membrane</keyword>
<dbReference type="InterPro" id="IPR026902">
    <property type="entry name" value="RnfC_N"/>
</dbReference>
<feature type="compositionally biased region" description="Polar residues" evidence="9">
    <location>
        <begin position="516"/>
        <end position="528"/>
    </location>
</feature>
<evidence type="ECO:0000256" key="2">
    <source>
        <dbReference type="ARBA" id="ARBA00022485"/>
    </source>
</evidence>
<feature type="compositionally biased region" description="Polar residues" evidence="9">
    <location>
        <begin position="851"/>
        <end position="861"/>
    </location>
</feature>
<dbReference type="GO" id="GO:0005886">
    <property type="term" value="C:plasma membrane"/>
    <property type="evidence" value="ECO:0007669"/>
    <property type="project" value="UniProtKB-SubCell"/>
</dbReference>
<feature type="domain" description="4Fe-4S ferredoxin-type" evidence="10">
    <location>
        <begin position="370"/>
        <end position="399"/>
    </location>
</feature>
<dbReference type="PANTHER" id="PTHR43034">
    <property type="entry name" value="ION-TRANSLOCATING OXIDOREDUCTASE COMPLEX SUBUNIT C"/>
    <property type="match status" value="1"/>
</dbReference>
<feature type="binding site" evidence="8">
    <location>
        <position position="424"/>
    </location>
    <ligand>
        <name>[4Fe-4S] cluster</name>
        <dbReference type="ChEBI" id="CHEBI:49883"/>
        <label>2</label>
    </ligand>
</feature>
<dbReference type="OrthoDB" id="9767754at2"/>
<dbReference type="Pfam" id="PF13375">
    <property type="entry name" value="RnfC_N"/>
    <property type="match status" value="1"/>
</dbReference>
<evidence type="ECO:0000256" key="5">
    <source>
        <dbReference type="ARBA" id="ARBA00022982"/>
    </source>
</evidence>
<keyword evidence="8" id="KW-0997">Cell inner membrane</keyword>
<sequence>MIKQLLARLLPGKTTFHGGIHITPPGHKTMSTTRPSREAALCDEYAISLTQHDGTPFIAQVAVGDRVLRGALLAAPANHRDAPVHAPTSGTIRAIEPRPDMHPSNRSVPHLILASDGEDQSAPPLPALDIETATPDELRARIHDCGIVGLGGAGFPTARKLGHPANTLVINAAECEPYITCDDLQIRENAAAIIRGAQITARILGADNIHFGIEDDKPEAIAALRAALDAAADPRIRISSVPVRYPSGNARQLFELLLGIRVPADAHASDYGLICHNSGTMKAVYDAVSLGLPLTERYTTISGEGIREPQVLRIRIGTAACELIQQSGGERHEHSAENRHIIGGPMMGYEIASPDTPLQKTGNSLLILPAAPAPEETPCIRCSRCADACPMELLPQQLLWYSQSNQHNRLKQYRLFDCIECGICAAVCPSAIPLVQYYRHSKGDIRAADKKARDAEHARARHEARTARLEREAAERQAQMDARRAKLREAAASPTPAAPPSPITRQDPNPPEKYTPNRSPSGATTASGDKTAAIEAAKTRAAARKAARLATSEEKKPSPASGGRWPEAGRGEQTTEAPPSETTTASADKTAAIEAAKARATARKAARLAAADNSAQTDAPPEKSPSPYGGRDGMGVEQTDHPSEITTPPTAETPPFAQATDPAKSAAIEAAKARAAAHKAARLAASDKTTEPTVSEETNPSPACGGRCREATEGGTQSPEPATSTIRPTATENVETLPATSQTPPSEITAGSAGKTAAIEAAKARAAARKAARLAASGNSAEVSAAEEKSPSPYGGRDGMGVEQTDRPSETTTPPFAQATDPAKSAAIEAAKARAAARKVACLAASDKTTEPTISEETNPSPARGGRWPEAGRGEQTTEAPPSGITAPPTTEPPPFAQPADPAKSAAIEAAKARAAARKAARLAASGNTAEVSADEEKSPSPYGGRDGMGVEQTDRPSETNMAEPPPFAQPTDPAKSATIEAAKARAAARKAARLANKDNPS</sequence>
<feature type="compositionally biased region" description="Low complexity" evidence="9">
    <location>
        <begin position="574"/>
        <end position="599"/>
    </location>
</feature>
<feature type="binding site" evidence="8">
    <location>
        <position position="382"/>
    </location>
    <ligand>
        <name>[4Fe-4S] cluster</name>
        <dbReference type="ChEBI" id="CHEBI:49883"/>
        <label>1</label>
    </ligand>
</feature>
<evidence type="ECO:0000313" key="12">
    <source>
        <dbReference type="Proteomes" id="UP000254572"/>
    </source>
</evidence>
<feature type="compositionally biased region" description="Low complexity" evidence="9">
    <location>
        <begin position="750"/>
        <end position="765"/>
    </location>
</feature>
<feature type="region of interest" description="Disordered" evidence="9">
    <location>
        <begin position="449"/>
        <end position="1002"/>
    </location>
</feature>
<keyword evidence="2 8" id="KW-0004">4Fe-4S</keyword>
<dbReference type="PANTHER" id="PTHR43034:SF2">
    <property type="entry name" value="ION-TRANSLOCATING OXIDOREDUCTASE COMPLEX SUBUNIT C"/>
    <property type="match status" value="1"/>
</dbReference>
<protein>
    <recommendedName>
        <fullName evidence="8">Ion-translocating oxidoreductase complex subunit C</fullName>
        <ecNumber evidence="8">7.-.-.-</ecNumber>
    </recommendedName>
    <alternativeName>
        <fullName evidence="8">Rnf electron transport complex subunit C</fullName>
    </alternativeName>
</protein>
<dbReference type="Proteomes" id="UP000254572">
    <property type="component" value="Unassembled WGS sequence"/>
</dbReference>
<dbReference type="Gene3D" id="3.40.50.11540">
    <property type="entry name" value="NADH-ubiquinone oxidoreductase 51kDa subunit"/>
    <property type="match status" value="1"/>
</dbReference>
<feature type="binding site" evidence="8">
    <location>
        <position position="421"/>
    </location>
    <ligand>
        <name>[4Fe-4S] cluster</name>
        <dbReference type="ChEBI" id="CHEBI:49883"/>
        <label>2</label>
    </ligand>
</feature>
<comment type="subunit">
    <text evidence="8">The complex is composed of six subunits: RnfA, RnfB, RnfC, RnfD, RnfE and RnfG.</text>
</comment>
<comment type="similarity">
    <text evidence="8">Belongs to the 4Fe4S bacterial-type ferredoxin family. RnfC subfamily.</text>
</comment>
<gene>
    <name evidence="8 11" type="primary">rnfC</name>
    <name evidence="11" type="ORF">NCTC13294_01427</name>
</gene>
<dbReference type="GO" id="GO:0051539">
    <property type="term" value="F:4 iron, 4 sulfur cluster binding"/>
    <property type="evidence" value="ECO:0007669"/>
    <property type="project" value="UniProtKB-KW"/>
</dbReference>
<comment type="function">
    <text evidence="8">Part of a membrane-bound complex that couples electron transfer with translocation of ions across the membrane.</text>
</comment>
<dbReference type="NCBIfam" id="TIGR01945">
    <property type="entry name" value="rnfC"/>
    <property type="match status" value="1"/>
</dbReference>
<name>A0A381E8Z8_9GAMM</name>
<feature type="binding site" evidence="8">
    <location>
        <position position="389"/>
    </location>
    <ligand>
        <name>[4Fe-4S] cluster</name>
        <dbReference type="ChEBI" id="CHEBI:49883"/>
        <label>2</label>
    </ligand>
</feature>
<feature type="compositionally biased region" description="Polar residues" evidence="9">
    <location>
        <begin position="714"/>
        <end position="746"/>
    </location>
</feature>
<keyword evidence="3 8" id="KW-0479">Metal-binding</keyword>
<dbReference type="RefSeq" id="WP_115611699.1">
    <property type="nucleotide sequence ID" value="NZ_UFUW01000001.1"/>
</dbReference>
<evidence type="ECO:0000256" key="6">
    <source>
        <dbReference type="ARBA" id="ARBA00023004"/>
    </source>
</evidence>
<accession>A0A381E8Z8</accession>
<keyword evidence="12" id="KW-1185">Reference proteome</keyword>
<dbReference type="NCBIfam" id="NF003454">
    <property type="entry name" value="PRK05035.1"/>
    <property type="match status" value="1"/>
</dbReference>
<feature type="binding site" evidence="8">
    <location>
        <position position="418"/>
    </location>
    <ligand>
        <name>[4Fe-4S] cluster</name>
        <dbReference type="ChEBI" id="CHEBI:49883"/>
        <label>2</label>
    </ligand>
</feature>
<dbReference type="PROSITE" id="PS00198">
    <property type="entry name" value="4FE4S_FER_1"/>
    <property type="match status" value="1"/>
</dbReference>
<evidence type="ECO:0000256" key="8">
    <source>
        <dbReference type="HAMAP-Rule" id="MF_00461"/>
    </source>
</evidence>
<evidence type="ECO:0000313" key="11">
    <source>
        <dbReference type="EMBL" id="SUX23121.1"/>
    </source>
</evidence>
<dbReference type="PROSITE" id="PS51379">
    <property type="entry name" value="4FE4S_FER_2"/>
    <property type="match status" value="2"/>
</dbReference>
<feature type="compositionally biased region" description="Low complexity" evidence="9">
    <location>
        <begin position="646"/>
        <end position="674"/>
    </location>
</feature>
<feature type="binding site" evidence="8">
    <location>
        <position position="385"/>
    </location>
    <ligand>
        <name>[4Fe-4S] cluster</name>
        <dbReference type="ChEBI" id="CHEBI:49883"/>
        <label>1</label>
    </ligand>
</feature>
<dbReference type="SUPFAM" id="SSF46548">
    <property type="entry name" value="alpha-helical ferredoxin"/>
    <property type="match status" value="1"/>
</dbReference>
<dbReference type="HAMAP" id="MF_00461">
    <property type="entry name" value="RsxC_RnfC"/>
    <property type="match status" value="1"/>
</dbReference>
<feature type="binding site" evidence="8">
    <location>
        <position position="379"/>
    </location>
    <ligand>
        <name>[4Fe-4S] cluster</name>
        <dbReference type="ChEBI" id="CHEBI:49883"/>
        <label>1</label>
    </ligand>
</feature>
<feature type="domain" description="4Fe-4S ferredoxin-type" evidence="10">
    <location>
        <begin position="408"/>
        <end position="437"/>
    </location>
</feature>
<keyword evidence="6 8" id="KW-0408">Iron</keyword>
<keyword evidence="4 8" id="KW-0677">Repeat</keyword>
<feature type="binding site" evidence="8">
    <location>
        <position position="428"/>
    </location>
    <ligand>
        <name>[4Fe-4S] cluster</name>
        <dbReference type="ChEBI" id="CHEBI:49883"/>
        <label>1</label>
    </ligand>
</feature>
<evidence type="ECO:0000256" key="7">
    <source>
        <dbReference type="ARBA" id="ARBA00023014"/>
    </source>
</evidence>
<feature type="compositionally biased region" description="Low complexity" evidence="9">
    <location>
        <begin position="530"/>
        <end position="540"/>
    </location>
</feature>
<dbReference type="GO" id="GO:0022900">
    <property type="term" value="P:electron transport chain"/>
    <property type="evidence" value="ECO:0007669"/>
    <property type="project" value="UniProtKB-UniRule"/>
</dbReference>
<dbReference type="GO" id="GO:0046872">
    <property type="term" value="F:metal ion binding"/>
    <property type="evidence" value="ECO:0007669"/>
    <property type="project" value="UniProtKB-KW"/>
</dbReference>
<dbReference type="InterPro" id="IPR010208">
    <property type="entry name" value="Ion_transpt_RnfC/RsxC"/>
</dbReference>
<feature type="compositionally biased region" description="Low complexity" evidence="9">
    <location>
        <begin position="898"/>
        <end position="914"/>
    </location>
</feature>
<dbReference type="EC" id="7.-.-.-" evidence="8"/>
<keyword evidence="8" id="KW-0472">Membrane</keyword>
<keyword evidence="1 8" id="KW-0813">Transport</keyword>
<dbReference type="Pfam" id="PF01512">
    <property type="entry name" value="Complex1_51K"/>
    <property type="match status" value="1"/>
</dbReference>
<proteinExistence type="inferred from homology"/>
<dbReference type="InterPro" id="IPR011538">
    <property type="entry name" value="Nuo51_FMN-bd"/>
</dbReference>
<feature type="compositionally biased region" description="Low complexity" evidence="9">
    <location>
        <begin position="975"/>
        <end position="986"/>
    </location>
</feature>
<evidence type="ECO:0000256" key="3">
    <source>
        <dbReference type="ARBA" id="ARBA00022723"/>
    </source>
</evidence>
<keyword evidence="5 8" id="KW-0249">Electron transport</keyword>
<dbReference type="InterPro" id="IPR037225">
    <property type="entry name" value="Nuo51_FMN-bd_sf"/>
</dbReference>
<organism evidence="11 12">
    <name type="scientific">Cardiobacterium valvarum</name>
    <dbReference type="NCBI Taxonomy" id="194702"/>
    <lineage>
        <taxon>Bacteria</taxon>
        <taxon>Pseudomonadati</taxon>
        <taxon>Pseudomonadota</taxon>
        <taxon>Gammaproteobacteria</taxon>
        <taxon>Cardiobacteriales</taxon>
        <taxon>Cardiobacteriaceae</taxon>
        <taxon>Cardiobacterium</taxon>
    </lineage>
</organism>
<dbReference type="SUPFAM" id="SSF142019">
    <property type="entry name" value="Nqo1 FMN-binding domain-like"/>
    <property type="match status" value="1"/>
</dbReference>
<dbReference type="Pfam" id="PF12838">
    <property type="entry name" value="Fer4_7"/>
    <property type="match status" value="1"/>
</dbReference>
<evidence type="ECO:0000259" key="10">
    <source>
        <dbReference type="PROSITE" id="PS51379"/>
    </source>
</evidence>
<comment type="subcellular location">
    <subcellularLocation>
        <location evidence="8">Cell inner membrane</location>
        <topology evidence="8">Peripheral membrane protein</topology>
    </subcellularLocation>
</comment>
<evidence type="ECO:0000256" key="9">
    <source>
        <dbReference type="SAM" id="MobiDB-lite"/>
    </source>
</evidence>
<feature type="compositionally biased region" description="Polar residues" evidence="9">
    <location>
        <begin position="691"/>
        <end position="701"/>
    </location>
</feature>
<evidence type="ECO:0000256" key="4">
    <source>
        <dbReference type="ARBA" id="ARBA00022737"/>
    </source>
</evidence>
<keyword evidence="8" id="KW-1278">Translocase</keyword>
<feature type="compositionally biased region" description="Pro residues" evidence="9">
    <location>
        <begin position="496"/>
        <end position="513"/>
    </location>
</feature>
<comment type="cofactor">
    <cofactor evidence="8">
        <name>[4Fe-4S] cluster</name>
        <dbReference type="ChEBI" id="CHEBI:49883"/>
    </cofactor>
    <text evidence="8">Binds 2 [4Fe-4S] clusters per subunit.</text>
</comment>
<dbReference type="InterPro" id="IPR017900">
    <property type="entry name" value="4Fe4S_Fe_S_CS"/>
</dbReference>
<dbReference type="Gene3D" id="3.30.70.20">
    <property type="match status" value="1"/>
</dbReference>
<feature type="compositionally biased region" description="Basic and acidic residues" evidence="9">
    <location>
        <begin position="449"/>
        <end position="475"/>
    </location>
</feature>
<keyword evidence="7 8" id="KW-0411">Iron-sulfur</keyword>